<dbReference type="AlphaFoldDB" id="A0AAE0B2C7"/>
<dbReference type="InterPro" id="IPR036426">
    <property type="entry name" value="Bulb-type_lectin_dom_sf"/>
</dbReference>
<keyword evidence="5" id="KW-1185">Reference proteome</keyword>
<dbReference type="PANTHER" id="PTHR32444:SF183">
    <property type="entry name" value="APPLE DOMAIN-CONTAINING PROTEIN"/>
    <property type="match status" value="1"/>
</dbReference>
<dbReference type="EMBL" id="JANJYJ010000002">
    <property type="protein sequence ID" value="KAK3228030.1"/>
    <property type="molecule type" value="Genomic_DNA"/>
</dbReference>
<dbReference type="PANTHER" id="PTHR32444">
    <property type="entry name" value="BULB-TYPE LECTIN DOMAIN-CONTAINING PROTEIN"/>
    <property type="match status" value="1"/>
</dbReference>
<evidence type="ECO:0000313" key="5">
    <source>
        <dbReference type="Proteomes" id="UP001281410"/>
    </source>
</evidence>
<evidence type="ECO:0000256" key="2">
    <source>
        <dbReference type="ARBA" id="ARBA00023157"/>
    </source>
</evidence>
<dbReference type="Proteomes" id="UP001281410">
    <property type="component" value="Unassembled WGS sequence"/>
</dbReference>
<protein>
    <submittedName>
        <fullName evidence="4">Uncharacterized protein</fullName>
    </submittedName>
</protein>
<dbReference type="SUPFAM" id="SSF51110">
    <property type="entry name" value="alpha-D-mannose-specific plant lectins"/>
    <property type="match status" value="1"/>
</dbReference>
<evidence type="ECO:0000313" key="4">
    <source>
        <dbReference type="EMBL" id="KAK3228030.1"/>
    </source>
</evidence>
<comment type="caution">
    <text evidence="4">The sequence shown here is derived from an EMBL/GenBank/DDBJ whole genome shotgun (WGS) entry which is preliminary data.</text>
</comment>
<keyword evidence="2" id="KW-1015">Disulfide bond</keyword>
<keyword evidence="1 3" id="KW-0732">Signal</keyword>
<accession>A0AAE0B2C7</accession>
<gene>
    <name evidence="4" type="ORF">Dsin_007892</name>
</gene>
<feature type="signal peptide" evidence="3">
    <location>
        <begin position="1"/>
        <end position="17"/>
    </location>
</feature>
<organism evidence="4 5">
    <name type="scientific">Dipteronia sinensis</name>
    <dbReference type="NCBI Taxonomy" id="43782"/>
    <lineage>
        <taxon>Eukaryota</taxon>
        <taxon>Viridiplantae</taxon>
        <taxon>Streptophyta</taxon>
        <taxon>Embryophyta</taxon>
        <taxon>Tracheophyta</taxon>
        <taxon>Spermatophyta</taxon>
        <taxon>Magnoliopsida</taxon>
        <taxon>eudicotyledons</taxon>
        <taxon>Gunneridae</taxon>
        <taxon>Pentapetalae</taxon>
        <taxon>rosids</taxon>
        <taxon>malvids</taxon>
        <taxon>Sapindales</taxon>
        <taxon>Sapindaceae</taxon>
        <taxon>Hippocastanoideae</taxon>
        <taxon>Acereae</taxon>
        <taxon>Dipteronia</taxon>
    </lineage>
</organism>
<evidence type="ECO:0000256" key="3">
    <source>
        <dbReference type="SAM" id="SignalP"/>
    </source>
</evidence>
<evidence type="ECO:0000256" key="1">
    <source>
        <dbReference type="ARBA" id="ARBA00022729"/>
    </source>
</evidence>
<sequence length="104" mass="11603">MLVVYSFLFFILGTSAALDTITLLAWVANRETSLTDHSGFLNVTQQGILVLLDGMKLGRNFFTGLDKNLSSWKSLEDPAPGQISQWIDPHGFPQLMSRLFLNQS</sequence>
<proteinExistence type="predicted"/>
<feature type="chain" id="PRO_5042261749" evidence="3">
    <location>
        <begin position="18"/>
        <end position="104"/>
    </location>
</feature>
<name>A0AAE0B2C7_9ROSI</name>
<reference evidence="4" key="1">
    <citation type="journal article" date="2023" name="Plant J.">
        <title>Genome sequences and population genomics provide insights into the demographic history, inbreeding, and mutation load of two 'living fossil' tree species of Dipteronia.</title>
        <authorList>
            <person name="Feng Y."/>
            <person name="Comes H.P."/>
            <person name="Chen J."/>
            <person name="Zhu S."/>
            <person name="Lu R."/>
            <person name="Zhang X."/>
            <person name="Li P."/>
            <person name="Qiu J."/>
            <person name="Olsen K.M."/>
            <person name="Qiu Y."/>
        </authorList>
    </citation>
    <scope>NUCLEOTIDE SEQUENCE</scope>
    <source>
        <strain evidence="4">NBL</strain>
    </source>
</reference>